<sequence>MTDFLFEPPTPLILPTSAGDYYPVHRIFCVGKNYAAHVAELGFDPATSEPIFFSKPTVGAVSAPTLQSAESVVVSYPAATDLLHYEGELFMALTDGGFDVAEDDALDLVGGIGLGCDLTRRDLQMAAKEAGNPWDLGKGFDGSAVLGGIALGTFPADITGYTLSLNDQVKQSARLEDMIWSPAAVISRLSRYGALRPGDVIFTGTPEGVGALSPGDHVVIEAEGVPSVSFRMA</sequence>
<reference evidence="4" key="1">
    <citation type="submission" date="2010-08" db="EMBL/GenBank/DDBJ databases">
        <title>Genome sequence of Parvularcula bermudensis HTCC2503.</title>
        <authorList>
            <person name="Kang D.-M."/>
            <person name="Oh H.-M."/>
            <person name="Cho J.-C."/>
        </authorList>
    </citation>
    <scope>NUCLEOTIDE SEQUENCE [LARGE SCALE GENOMIC DNA]</scope>
    <source>
        <strain evidence="4">ATCC BAA-594 / HTCC2503 / KCTC 12087</strain>
    </source>
</reference>
<evidence type="ECO:0000313" key="4">
    <source>
        <dbReference type="Proteomes" id="UP000001302"/>
    </source>
</evidence>
<dbReference type="eggNOG" id="COG0179">
    <property type="taxonomic scope" value="Bacteria"/>
</dbReference>
<dbReference type="STRING" id="314260.PB2503_06927"/>
<dbReference type="OrthoDB" id="5197601at2"/>
<protein>
    <submittedName>
        <fullName evidence="3">Putative isomerase-decarboxylase-like protein</fullName>
    </submittedName>
</protein>
<dbReference type="PANTHER" id="PTHR11820">
    <property type="entry name" value="ACYLPYRUVASE"/>
    <property type="match status" value="1"/>
</dbReference>
<accession>E0TE76</accession>
<evidence type="ECO:0000259" key="2">
    <source>
        <dbReference type="Pfam" id="PF01557"/>
    </source>
</evidence>
<keyword evidence="4" id="KW-1185">Reference proteome</keyword>
<dbReference type="InterPro" id="IPR011234">
    <property type="entry name" value="Fumarylacetoacetase-like_C"/>
</dbReference>
<dbReference type="KEGG" id="pbr:PB2503_06927"/>
<dbReference type="PANTHER" id="PTHR11820:SF90">
    <property type="entry name" value="FLUTATHIONE S-TRANSFERASE"/>
    <property type="match status" value="1"/>
</dbReference>
<dbReference type="GO" id="GO:0016853">
    <property type="term" value="F:isomerase activity"/>
    <property type="evidence" value="ECO:0007669"/>
    <property type="project" value="UniProtKB-KW"/>
</dbReference>
<evidence type="ECO:0000313" key="3">
    <source>
        <dbReference type="EMBL" id="ADM09451.1"/>
    </source>
</evidence>
<gene>
    <name evidence="3" type="ordered locus">PB2503_06927</name>
</gene>
<feature type="domain" description="Fumarylacetoacetase-like C-terminal" evidence="2">
    <location>
        <begin position="27"/>
        <end position="229"/>
    </location>
</feature>
<dbReference type="EMBL" id="CP002156">
    <property type="protein sequence ID" value="ADM09451.1"/>
    <property type="molecule type" value="Genomic_DNA"/>
</dbReference>
<dbReference type="HOGENOM" id="CLU_028458_5_1_5"/>
<dbReference type="InterPro" id="IPR036663">
    <property type="entry name" value="Fumarylacetoacetase_C_sf"/>
</dbReference>
<name>E0TE76_PARBH</name>
<dbReference type="Gene3D" id="3.90.850.10">
    <property type="entry name" value="Fumarylacetoacetase-like, C-terminal domain"/>
    <property type="match status" value="1"/>
</dbReference>
<dbReference type="RefSeq" id="WP_013300425.1">
    <property type="nucleotide sequence ID" value="NC_014414.1"/>
</dbReference>
<evidence type="ECO:0000256" key="1">
    <source>
        <dbReference type="ARBA" id="ARBA00022723"/>
    </source>
</evidence>
<proteinExistence type="predicted"/>
<dbReference type="Pfam" id="PF01557">
    <property type="entry name" value="FAA_hydrolase"/>
    <property type="match status" value="1"/>
</dbReference>
<dbReference type="GO" id="GO:0046872">
    <property type="term" value="F:metal ion binding"/>
    <property type="evidence" value="ECO:0007669"/>
    <property type="project" value="UniProtKB-KW"/>
</dbReference>
<keyword evidence="3" id="KW-0413">Isomerase</keyword>
<dbReference type="SUPFAM" id="SSF56529">
    <property type="entry name" value="FAH"/>
    <property type="match status" value="1"/>
</dbReference>
<organism evidence="3 4">
    <name type="scientific">Parvularcula bermudensis (strain ATCC BAA-594 / HTCC2503 / KCTC 12087)</name>
    <dbReference type="NCBI Taxonomy" id="314260"/>
    <lineage>
        <taxon>Bacteria</taxon>
        <taxon>Pseudomonadati</taxon>
        <taxon>Pseudomonadota</taxon>
        <taxon>Alphaproteobacteria</taxon>
        <taxon>Parvularculales</taxon>
        <taxon>Parvularculaceae</taxon>
        <taxon>Parvularcula</taxon>
    </lineage>
</organism>
<dbReference type="GO" id="GO:0018773">
    <property type="term" value="F:acetylpyruvate hydrolase activity"/>
    <property type="evidence" value="ECO:0007669"/>
    <property type="project" value="TreeGrafter"/>
</dbReference>
<reference evidence="3 4" key="2">
    <citation type="journal article" date="2011" name="J. Bacteriol.">
        <title>Complete genome sequence of strain HTCC2503T of Parvularcula bermudensis, the type species of the order "Parvularculales" in the class Alphaproteobacteria.</title>
        <authorList>
            <person name="Oh H.M."/>
            <person name="Kang I."/>
            <person name="Vergin K.L."/>
            <person name="Kang D."/>
            <person name="Rhee K.H."/>
            <person name="Giovannoni S.J."/>
            <person name="Cho J.C."/>
        </authorList>
    </citation>
    <scope>NUCLEOTIDE SEQUENCE [LARGE SCALE GENOMIC DNA]</scope>
    <source>
        <strain evidence="4">ATCC BAA-594 / HTCC2503 / KCTC 12087</strain>
    </source>
</reference>
<dbReference type="AlphaFoldDB" id="E0TE76"/>
<dbReference type="Proteomes" id="UP000001302">
    <property type="component" value="Chromosome"/>
</dbReference>
<keyword evidence="1" id="KW-0479">Metal-binding</keyword>